<gene>
    <name evidence="2" type="primary">LOC115885001</name>
</gene>
<evidence type="ECO:0000313" key="2">
    <source>
        <dbReference type="RefSeq" id="XP_030759601.1"/>
    </source>
</evidence>
<keyword evidence="1" id="KW-1185">Reference proteome</keyword>
<name>A0A6J2Y8P9_SITOR</name>
<dbReference type="SMART" id="SM00718">
    <property type="entry name" value="DM4_12"/>
    <property type="match status" value="1"/>
</dbReference>
<reference evidence="2" key="1">
    <citation type="submission" date="2025-08" db="UniProtKB">
        <authorList>
            <consortium name="RefSeq"/>
        </authorList>
    </citation>
    <scope>IDENTIFICATION</scope>
    <source>
        <tissue evidence="2">Gonads</tissue>
    </source>
</reference>
<dbReference type="Proteomes" id="UP000504635">
    <property type="component" value="Unplaced"/>
</dbReference>
<accession>A0A6J2Y8P9</accession>
<sequence length="228" mass="26337">MTFLLVIIKHFDGSFCPEASPLNNMFRQLFVIIVIFCLLTDCDSEHHLSKRSFYLLFPRNTVLQFTYGLSVPFILPRRSINLTWGFQSQYNLPKNISDFVPNTIAVRSNTMNFDLPRVKFYDYLSKILTSFGLHGRQCIYRSICEIAEIPMYKKDDSTLERIVEFLFTPSLDLEKTNSSVAETESYQSGFTKKILRAEDVGKKSGHCDEKYSKCIISLVDLITVLYVT</sequence>
<evidence type="ECO:0000313" key="1">
    <source>
        <dbReference type="Proteomes" id="UP000504635"/>
    </source>
</evidence>
<organism evidence="1 2">
    <name type="scientific">Sitophilus oryzae</name>
    <name type="common">Rice weevil</name>
    <name type="synonym">Curculio oryzae</name>
    <dbReference type="NCBI Taxonomy" id="7048"/>
    <lineage>
        <taxon>Eukaryota</taxon>
        <taxon>Metazoa</taxon>
        <taxon>Ecdysozoa</taxon>
        <taxon>Arthropoda</taxon>
        <taxon>Hexapoda</taxon>
        <taxon>Insecta</taxon>
        <taxon>Pterygota</taxon>
        <taxon>Neoptera</taxon>
        <taxon>Endopterygota</taxon>
        <taxon>Coleoptera</taxon>
        <taxon>Polyphaga</taxon>
        <taxon>Cucujiformia</taxon>
        <taxon>Curculionidae</taxon>
        <taxon>Dryophthorinae</taxon>
        <taxon>Sitophilus</taxon>
    </lineage>
</organism>
<dbReference type="GeneID" id="115885001"/>
<proteinExistence type="predicted"/>
<dbReference type="OrthoDB" id="8186940at2759"/>
<dbReference type="InParanoid" id="A0A6J2Y8P9"/>
<dbReference type="PANTHER" id="PTHR21398">
    <property type="entry name" value="AGAP007094-PA"/>
    <property type="match status" value="1"/>
</dbReference>
<dbReference type="InterPro" id="IPR006631">
    <property type="entry name" value="DM4_12"/>
</dbReference>
<dbReference type="RefSeq" id="XP_030759601.1">
    <property type="nucleotide sequence ID" value="XM_030903741.1"/>
</dbReference>
<dbReference type="PANTHER" id="PTHR21398:SF4">
    <property type="entry name" value="AGAP002980-PA"/>
    <property type="match status" value="1"/>
</dbReference>
<protein>
    <submittedName>
        <fullName evidence="2">Uncharacterized protein LOC115885001</fullName>
    </submittedName>
</protein>
<dbReference type="AlphaFoldDB" id="A0A6J2Y8P9"/>
<dbReference type="Pfam" id="PF07841">
    <property type="entry name" value="DM4_12"/>
    <property type="match status" value="1"/>
</dbReference>
<dbReference type="KEGG" id="soy:115885001"/>